<dbReference type="Pfam" id="PF09439">
    <property type="entry name" value="SRPRB"/>
    <property type="match status" value="1"/>
</dbReference>
<evidence type="ECO:0000256" key="5">
    <source>
        <dbReference type="ARBA" id="ARBA00022741"/>
    </source>
</evidence>
<evidence type="ECO:0000256" key="10">
    <source>
        <dbReference type="ARBA" id="ARBA00023170"/>
    </source>
</evidence>
<dbReference type="PANTHER" id="PTHR45909">
    <property type="entry name" value="ADP-RIBOSYLATION FACTOR-RELATED PROTEIN 1"/>
    <property type="match status" value="1"/>
</dbReference>
<evidence type="ECO:0000256" key="1">
    <source>
        <dbReference type="ARBA" id="ARBA00004389"/>
    </source>
</evidence>
<dbReference type="GO" id="GO:0006886">
    <property type="term" value="P:intracellular protein transport"/>
    <property type="evidence" value="ECO:0007669"/>
    <property type="project" value="TreeGrafter"/>
</dbReference>
<evidence type="ECO:0000256" key="4">
    <source>
        <dbReference type="ARBA" id="ARBA00022692"/>
    </source>
</evidence>
<evidence type="ECO:0000313" key="12">
    <source>
        <dbReference type="EMBL" id="JAG04433.1"/>
    </source>
</evidence>
<keyword evidence="4 11" id="KW-0812">Transmembrane</keyword>
<name>A0A0A9WHU9_LYGHE</name>
<evidence type="ECO:0000256" key="8">
    <source>
        <dbReference type="ARBA" id="ARBA00023134"/>
    </source>
</evidence>
<evidence type="ECO:0000313" key="14">
    <source>
        <dbReference type="EMBL" id="JAG37453.1"/>
    </source>
</evidence>
<evidence type="ECO:0000256" key="9">
    <source>
        <dbReference type="ARBA" id="ARBA00023136"/>
    </source>
</evidence>
<dbReference type="EMBL" id="GBHO01039164">
    <property type="protein sequence ID" value="JAG04440.1"/>
    <property type="molecule type" value="Transcribed_RNA"/>
</dbReference>
<evidence type="ECO:0000313" key="13">
    <source>
        <dbReference type="EMBL" id="JAG04440.1"/>
    </source>
</evidence>
<feature type="transmembrane region" description="Helical" evidence="11">
    <location>
        <begin position="12"/>
        <end position="30"/>
    </location>
</feature>
<keyword evidence="8" id="KW-0342">GTP-binding</keyword>
<keyword evidence="5" id="KW-0547">Nucleotide-binding</keyword>
<accession>A0A0A9WHU9</accession>
<evidence type="ECO:0000256" key="11">
    <source>
        <dbReference type="SAM" id="Phobius"/>
    </source>
</evidence>
<dbReference type="PANTHER" id="PTHR45909:SF1">
    <property type="entry name" value="ADP-RIBOSYLATION FACTOR-RELATED PROTEIN 1"/>
    <property type="match status" value="1"/>
</dbReference>
<dbReference type="GO" id="GO:0005794">
    <property type="term" value="C:Golgi apparatus"/>
    <property type="evidence" value="ECO:0007669"/>
    <property type="project" value="TreeGrafter"/>
</dbReference>
<dbReference type="GO" id="GO:0043001">
    <property type="term" value="P:Golgi to plasma membrane protein transport"/>
    <property type="evidence" value="ECO:0007669"/>
    <property type="project" value="TreeGrafter"/>
</dbReference>
<comment type="subcellular location">
    <subcellularLocation>
        <location evidence="1">Endoplasmic reticulum membrane</location>
        <topology evidence="1">Single-pass membrane protein</topology>
    </subcellularLocation>
</comment>
<evidence type="ECO:0000256" key="3">
    <source>
        <dbReference type="ARBA" id="ARBA00020256"/>
    </source>
</evidence>
<dbReference type="EMBL" id="GBHO01039171">
    <property type="protein sequence ID" value="JAG04433.1"/>
    <property type="molecule type" value="Transcribed_RNA"/>
</dbReference>
<evidence type="ECO:0000256" key="7">
    <source>
        <dbReference type="ARBA" id="ARBA00022989"/>
    </source>
</evidence>
<organism evidence="13">
    <name type="scientific">Lygus hesperus</name>
    <name type="common">Western plant bug</name>
    <dbReference type="NCBI Taxonomy" id="30085"/>
    <lineage>
        <taxon>Eukaryota</taxon>
        <taxon>Metazoa</taxon>
        <taxon>Ecdysozoa</taxon>
        <taxon>Arthropoda</taxon>
        <taxon>Hexapoda</taxon>
        <taxon>Insecta</taxon>
        <taxon>Pterygota</taxon>
        <taxon>Neoptera</taxon>
        <taxon>Paraneoptera</taxon>
        <taxon>Hemiptera</taxon>
        <taxon>Heteroptera</taxon>
        <taxon>Panheteroptera</taxon>
        <taxon>Cimicomorpha</taxon>
        <taxon>Miridae</taxon>
        <taxon>Mirini</taxon>
        <taxon>Lygus</taxon>
    </lineage>
</organism>
<evidence type="ECO:0000256" key="2">
    <source>
        <dbReference type="ARBA" id="ARBA00005619"/>
    </source>
</evidence>
<dbReference type="GO" id="GO:0034067">
    <property type="term" value="P:protein localization to Golgi apparatus"/>
    <property type="evidence" value="ECO:0007669"/>
    <property type="project" value="TreeGrafter"/>
</dbReference>
<dbReference type="InterPro" id="IPR024156">
    <property type="entry name" value="Small_GTPase_ARF"/>
</dbReference>
<reference evidence="13" key="1">
    <citation type="journal article" date="2014" name="PLoS ONE">
        <title>Transcriptome-Based Identification of ABC Transporters in the Western Tarnished Plant Bug Lygus hesperus.</title>
        <authorList>
            <person name="Hull J.J."/>
            <person name="Chaney K."/>
            <person name="Geib S.M."/>
            <person name="Fabrick J.A."/>
            <person name="Brent C.S."/>
            <person name="Walsh D."/>
            <person name="Lavine L.C."/>
        </authorList>
    </citation>
    <scope>NUCLEOTIDE SEQUENCE</scope>
</reference>
<dbReference type="EMBL" id="GBHO01006151">
    <property type="protein sequence ID" value="JAG37453.1"/>
    <property type="molecule type" value="Transcribed_RNA"/>
</dbReference>
<dbReference type="InterPro" id="IPR027417">
    <property type="entry name" value="P-loop_NTPase"/>
</dbReference>
<dbReference type="SUPFAM" id="SSF52540">
    <property type="entry name" value="P-loop containing nucleoside triphosphate hydrolases"/>
    <property type="match status" value="1"/>
</dbReference>
<dbReference type="EMBL" id="GBRD01004795">
    <property type="protein sequence ID" value="JAG61026.1"/>
    <property type="molecule type" value="Transcribed_RNA"/>
</dbReference>
<comment type="similarity">
    <text evidence="2">Belongs to the SRP receptor beta subunit family.</text>
</comment>
<dbReference type="GO" id="GO:0005789">
    <property type="term" value="C:endoplasmic reticulum membrane"/>
    <property type="evidence" value="ECO:0007669"/>
    <property type="project" value="UniProtKB-SubCell"/>
</dbReference>
<proteinExistence type="inferred from homology"/>
<keyword evidence="10 13" id="KW-0675">Receptor</keyword>
<evidence type="ECO:0000256" key="6">
    <source>
        <dbReference type="ARBA" id="ARBA00022824"/>
    </source>
</evidence>
<dbReference type="Gene3D" id="3.40.50.300">
    <property type="entry name" value="P-loop containing nucleotide triphosphate hydrolases"/>
    <property type="match status" value="1"/>
</dbReference>
<dbReference type="GO" id="GO:0005525">
    <property type="term" value="F:GTP binding"/>
    <property type="evidence" value="ECO:0007669"/>
    <property type="project" value="UniProtKB-KW"/>
</dbReference>
<protein>
    <recommendedName>
        <fullName evidence="3">Signal recognition particle receptor subunit beta</fullName>
    </recommendedName>
</protein>
<dbReference type="CDD" id="cd04105">
    <property type="entry name" value="SR_beta"/>
    <property type="match status" value="1"/>
</dbReference>
<dbReference type="AlphaFoldDB" id="A0A0A9WHU9"/>
<evidence type="ECO:0000313" key="15">
    <source>
        <dbReference type="EMBL" id="JAG61026.1"/>
    </source>
</evidence>
<keyword evidence="9 11" id="KW-0472">Membrane</keyword>
<keyword evidence="6" id="KW-0256">Endoplasmic reticulum</keyword>
<gene>
    <name evidence="13" type="primary">SRPRB_1</name>
    <name evidence="12" type="synonym">SRPRB_0</name>
    <name evidence="14" type="synonym">SRPRB_2</name>
    <name evidence="12" type="ORF">CM83_84995</name>
    <name evidence="13" type="ORF">CM83_84997</name>
    <name evidence="14" type="ORF">CM83_84999</name>
</gene>
<dbReference type="GO" id="GO:0003924">
    <property type="term" value="F:GTPase activity"/>
    <property type="evidence" value="ECO:0007669"/>
    <property type="project" value="TreeGrafter"/>
</dbReference>
<reference evidence="15" key="3">
    <citation type="submission" date="2014-09" db="EMBL/GenBank/DDBJ databases">
        <authorList>
            <person name="Magalhaes I.L.F."/>
            <person name="Oliveira U."/>
            <person name="Santos F.R."/>
            <person name="Vidigal T.H.D.A."/>
            <person name="Brescovit A.D."/>
            <person name="Santos A.J."/>
        </authorList>
    </citation>
    <scope>NUCLEOTIDE SEQUENCE</scope>
</reference>
<reference evidence="13" key="2">
    <citation type="submission" date="2014-07" db="EMBL/GenBank/DDBJ databases">
        <authorList>
            <person name="Hull J."/>
        </authorList>
    </citation>
    <scope>NUCLEOTIDE SEQUENCE</scope>
</reference>
<sequence length="243" mass="27210">MAPEKIDQTVINIIIAVCVVLLTLVFYLIYNRVRSTKRSILLTGICGGGKTLLYTRLVLECFKNTHTSIKENVSEYITDAGSSVELVAIPGHERLRTRFLDQYKSCARGLIYVIDSATIQKEVKDVAEFLYNILTDPEIVGSCNNVLIFCNKQDIPTAKGASLIKTLLEKELNTLRSTKTHALESTEGEETKEIFLGSPAADFVFEQLHPCEVKFAEGFANEGDEKEGEEDLEQLKTWIEKIV</sequence>
<dbReference type="SMART" id="SM00177">
    <property type="entry name" value="ARF"/>
    <property type="match status" value="1"/>
</dbReference>
<keyword evidence="7 11" id="KW-1133">Transmembrane helix</keyword>
<dbReference type="InterPro" id="IPR019009">
    <property type="entry name" value="SRP_receptor_beta_su"/>
</dbReference>